<evidence type="ECO:0000256" key="1">
    <source>
        <dbReference type="SAM" id="SignalP"/>
    </source>
</evidence>
<evidence type="ECO:0000313" key="2">
    <source>
        <dbReference type="EMBL" id="JAE12873.1"/>
    </source>
</evidence>
<keyword evidence="1" id="KW-0732">Signal</keyword>
<reference evidence="2" key="2">
    <citation type="journal article" date="2015" name="Data Brief">
        <title>Shoot transcriptome of the giant reed, Arundo donax.</title>
        <authorList>
            <person name="Barrero R.A."/>
            <person name="Guerrero F.D."/>
            <person name="Moolhuijzen P."/>
            <person name="Goolsby J.A."/>
            <person name="Tidwell J."/>
            <person name="Bellgard S.E."/>
            <person name="Bellgard M.I."/>
        </authorList>
    </citation>
    <scope>NUCLEOTIDE SEQUENCE</scope>
    <source>
        <tissue evidence="2">Shoot tissue taken approximately 20 cm above the soil surface</tissue>
    </source>
</reference>
<name>A0A0A9FWZ0_ARUDO</name>
<dbReference type="EMBL" id="GBRH01185023">
    <property type="protein sequence ID" value="JAE12873.1"/>
    <property type="molecule type" value="Transcribed_RNA"/>
</dbReference>
<reference evidence="2" key="1">
    <citation type="submission" date="2014-09" db="EMBL/GenBank/DDBJ databases">
        <authorList>
            <person name="Magalhaes I.L.F."/>
            <person name="Oliveira U."/>
            <person name="Santos F.R."/>
            <person name="Vidigal T.H.D.A."/>
            <person name="Brescovit A.D."/>
            <person name="Santos A.J."/>
        </authorList>
    </citation>
    <scope>NUCLEOTIDE SEQUENCE</scope>
    <source>
        <tissue evidence="2">Shoot tissue taken approximately 20 cm above the soil surface</tissue>
    </source>
</reference>
<proteinExistence type="predicted"/>
<sequence length="53" mass="5989">MVCCAYKVVLFKLTMVCRVYGIVPTLNQPLRSADEQGISLFVPSEITNQEINR</sequence>
<feature type="signal peptide" evidence="1">
    <location>
        <begin position="1"/>
        <end position="21"/>
    </location>
</feature>
<protein>
    <submittedName>
        <fullName evidence="2">Uncharacterized protein</fullName>
    </submittedName>
</protein>
<dbReference type="AlphaFoldDB" id="A0A0A9FWZ0"/>
<feature type="chain" id="PRO_5002044696" evidence="1">
    <location>
        <begin position="22"/>
        <end position="53"/>
    </location>
</feature>
<accession>A0A0A9FWZ0</accession>
<organism evidence="2">
    <name type="scientific">Arundo donax</name>
    <name type="common">Giant reed</name>
    <name type="synonym">Donax arundinaceus</name>
    <dbReference type="NCBI Taxonomy" id="35708"/>
    <lineage>
        <taxon>Eukaryota</taxon>
        <taxon>Viridiplantae</taxon>
        <taxon>Streptophyta</taxon>
        <taxon>Embryophyta</taxon>
        <taxon>Tracheophyta</taxon>
        <taxon>Spermatophyta</taxon>
        <taxon>Magnoliopsida</taxon>
        <taxon>Liliopsida</taxon>
        <taxon>Poales</taxon>
        <taxon>Poaceae</taxon>
        <taxon>PACMAD clade</taxon>
        <taxon>Arundinoideae</taxon>
        <taxon>Arundineae</taxon>
        <taxon>Arundo</taxon>
    </lineage>
</organism>